<keyword evidence="3" id="KW-1185">Reference proteome</keyword>
<dbReference type="InterPro" id="IPR036322">
    <property type="entry name" value="WD40_repeat_dom_sf"/>
</dbReference>
<dbReference type="STRING" id="930990.A0A067MWF4"/>
<organism evidence="2 3">
    <name type="scientific">Botryobasidium botryosum (strain FD-172 SS1)</name>
    <dbReference type="NCBI Taxonomy" id="930990"/>
    <lineage>
        <taxon>Eukaryota</taxon>
        <taxon>Fungi</taxon>
        <taxon>Dikarya</taxon>
        <taxon>Basidiomycota</taxon>
        <taxon>Agaricomycotina</taxon>
        <taxon>Agaricomycetes</taxon>
        <taxon>Cantharellales</taxon>
        <taxon>Botryobasidiaceae</taxon>
        <taxon>Botryobasidium</taxon>
    </lineage>
</organism>
<dbReference type="EMBL" id="KL198020">
    <property type="protein sequence ID" value="KDQ19040.1"/>
    <property type="molecule type" value="Genomic_DNA"/>
</dbReference>
<evidence type="ECO:0000313" key="2">
    <source>
        <dbReference type="EMBL" id="KDQ19040.1"/>
    </source>
</evidence>
<dbReference type="PANTHER" id="PTHR19855:SF11">
    <property type="entry name" value="RIBOSOME BIOGENESIS PROTEIN WDR12"/>
    <property type="match status" value="1"/>
</dbReference>
<dbReference type="OrthoDB" id="548949at2759"/>
<gene>
    <name evidence="2" type="ORF">BOTBODRAFT_52225</name>
</gene>
<dbReference type="Proteomes" id="UP000027195">
    <property type="component" value="Unassembled WGS sequence"/>
</dbReference>
<dbReference type="InParanoid" id="A0A067MWF4"/>
<accession>A0A067MWF4</accession>
<feature type="region of interest" description="Disordered" evidence="1">
    <location>
        <begin position="336"/>
        <end position="371"/>
    </location>
</feature>
<dbReference type="SUPFAM" id="SSF50978">
    <property type="entry name" value="WD40 repeat-like"/>
    <property type="match status" value="1"/>
</dbReference>
<protein>
    <submittedName>
        <fullName evidence="2">Uncharacterized protein</fullName>
    </submittedName>
</protein>
<sequence length="612" mass="67103">MSTSNSPTTPTFVDRLTKIADDYAEAREYYEANEDEEDEEPFRYARKAFTLALEEMCELTRQAAAALAPQELHSFLRKASNFETELLEYAYTEEHSFWEAVPPCCGNLAKDKERGPLSNSMRDSLLPILEMVAGSRAAFKEKTRTERGMATFQALVGKAALPFDPASKPSSYTSTLARFRENRPSIPDSTPSALRALLEARCEVSAVNIAKPIAIAGSASALALLGCDGWKDRDPHLEVYKLADGEDWADSLGSITPGLKDVTATVVLDDVRRLAFIAGSSRIKSFQWDEENTGDDLLPVHTMDSGSYGGPLALLQGGAKLLRASKNKLMVWDVDSAPTRGKKGGKNVGKKRKPDGLNTRPDDTDKIELSGGSDFTQTISLGDEFSGGVKAWAQHPSQPSSMISGLGGQYRCVQLDVETGQIANHWVGHGHRLNSVHTSPADPWSFLTACVDGATRLYDVRQPAPVLAVYSSVHEATSSALLMHISGQPYIFAGGTASQQVKCWDVRARLPLYELATGNNDVTALAWDAPRCALYAQTECGFIDHTGRHSEYRKFKGPGRVKRDVRCWPEDAFHDEQAFEYPLDCGDHSLFRYAFKPEPDVKQVPAYGDASC</sequence>
<reference evidence="3" key="1">
    <citation type="journal article" date="2014" name="Proc. Natl. Acad. Sci. U.S.A.">
        <title>Extensive sampling of basidiomycete genomes demonstrates inadequacy of the white-rot/brown-rot paradigm for wood decay fungi.</title>
        <authorList>
            <person name="Riley R."/>
            <person name="Salamov A.A."/>
            <person name="Brown D.W."/>
            <person name="Nagy L.G."/>
            <person name="Floudas D."/>
            <person name="Held B.W."/>
            <person name="Levasseur A."/>
            <person name="Lombard V."/>
            <person name="Morin E."/>
            <person name="Otillar R."/>
            <person name="Lindquist E.A."/>
            <person name="Sun H."/>
            <person name="LaButti K.M."/>
            <person name="Schmutz J."/>
            <person name="Jabbour D."/>
            <person name="Luo H."/>
            <person name="Baker S.E."/>
            <person name="Pisabarro A.G."/>
            <person name="Walton J.D."/>
            <person name="Blanchette R.A."/>
            <person name="Henrissat B."/>
            <person name="Martin F."/>
            <person name="Cullen D."/>
            <person name="Hibbett D.S."/>
            <person name="Grigoriev I.V."/>
        </authorList>
    </citation>
    <scope>NUCLEOTIDE SEQUENCE [LARGE SCALE GENOMIC DNA]</scope>
    <source>
        <strain evidence="3">FD-172 SS1</strain>
    </source>
</reference>
<dbReference type="SMART" id="SM00320">
    <property type="entry name" value="WD40"/>
    <property type="match status" value="2"/>
</dbReference>
<evidence type="ECO:0000256" key="1">
    <source>
        <dbReference type="SAM" id="MobiDB-lite"/>
    </source>
</evidence>
<proteinExistence type="predicted"/>
<dbReference type="InterPro" id="IPR015943">
    <property type="entry name" value="WD40/YVTN_repeat-like_dom_sf"/>
</dbReference>
<evidence type="ECO:0000313" key="3">
    <source>
        <dbReference type="Proteomes" id="UP000027195"/>
    </source>
</evidence>
<dbReference type="HOGENOM" id="CLU_025074_0_0_1"/>
<feature type="compositionally biased region" description="Basic residues" evidence="1">
    <location>
        <begin position="340"/>
        <end position="353"/>
    </location>
</feature>
<dbReference type="InterPro" id="IPR001680">
    <property type="entry name" value="WD40_rpt"/>
</dbReference>
<dbReference type="PANTHER" id="PTHR19855">
    <property type="entry name" value="WD40 REPEAT PROTEIN 12, 37"/>
    <property type="match status" value="1"/>
</dbReference>
<name>A0A067MWF4_BOTB1</name>
<dbReference type="Gene3D" id="2.130.10.10">
    <property type="entry name" value="YVTN repeat-like/Quinoprotein amine dehydrogenase"/>
    <property type="match status" value="1"/>
</dbReference>
<dbReference type="AlphaFoldDB" id="A0A067MWF4"/>